<dbReference type="Proteomes" id="UP000195729">
    <property type="component" value="Chromosome"/>
</dbReference>
<protein>
    <submittedName>
        <fullName evidence="1">Uncharacterized protein</fullName>
    </submittedName>
</protein>
<sequence>MKNLLIIVLFSLTTLFLVGASLPGTWYAEMMNGRDEDQRACPELTSQRVVEGVIHNLMAKRETRGEWYLLSRDEIIINPADVQITKFDFFVPFHYTRKPGTEYLGMGGCAYPDSVEYSFDNGH</sequence>
<proteinExistence type="predicted"/>
<name>A0A1Y0LGX7_TATCI</name>
<gene>
    <name evidence="1" type="ORF">A7K98_05750</name>
    <name evidence="2" type="ORF">A7K99_05750</name>
</gene>
<keyword evidence="3" id="KW-1185">Reference proteome</keyword>
<reference evidence="3 4" key="1">
    <citation type="submission" date="2016-05" db="EMBL/GenBank/DDBJ databases">
        <title>Complete genome sequence of two 2,5-diketo-D-glunonic acid producing strain Tatumella citrea.</title>
        <authorList>
            <person name="Duan C."/>
            <person name="Yang J."/>
            <person name="Yang S."/>
        </authorList>
    </citation>
    <scope>NUCLEOTIDE SEQUENCE [LARGE SCALE GENOMIC DNA]</scope>
    <source>
        <strain evidence="2 3">ATCC 39140</strain>
        <strain evidence="1 4">DSM 13699</strain>
    </source>
</reference>
<dbReference type="EMBL" id="CP015579">
    <property type="protein sequence ID" value="ARU93335.1"/>
    <property type="molecule type" value="Genomic_DNA"/>
</dbReference>
<dbReference type="RefSeq" id="WP_087487707.1">
    <property type="nucleotide sequence ID" value="NZ_CP015579.1"/>
</dbReference>
<evidence type="ECO:0000313" key="4">
    <source>
        <dbReference type="Proteomes" id="UP000195814"/>
    </source>
</evidence>
<dbReference type="EMBL" id="CP015581">
    <property type="protein sequence ID" value="ARU97373.1"/>
    <property type="molecule type" value="Genomic_DNA"/>
</dbReference>
<evidence type="ECO:0000313" key="2">
    <source>
        <dbReference type="EMBL" id="ARU97373.1"/>
    </source>
</evidence>
<dbReference type="Proteomes" id="UP000195814">
    <property type="component" value="Chromosome"/>
</dbReference>
<evidence type="ECO:0000313" key="1">
    <source>
        <dbReference type="EMBL" id="ARU93335.1"/>
    </source>
</evidence>
<dbReference type="KEGG" id="tci:A7K98_05750"/>
<accession>A0A1Y0LGX7</accession>
<dbReference type="OrthoDB" id="9902694at2"/>
<organism evidence="1 4">
    <name type="scientific">Tatumella citrea</name>
    <name type="common">Pantoea citrea</name>
    <dbReference type="NCBI Taxonomy" id="53336"/>
    <lineage>
        <taxon>Bacteria</taxon>
        <taxon>Pseudomonadati</taxon>
        <taxon>Pseudomonadota</taxon>
        <taxon>Gammaproteobacteria</taxon>
        <taxon>Enterobacterales</taxon>
        <taxon>Erwiniaceae</taxon>
        <taxon>Tatumella</taxon>
    </lineage>
</organism>
<dbReference type="AlphaFoldDB" id="A0A1Y0LGX7"/>
<evidence type="ECO:0000313" key="3">
    <source>
        <dbReference type="Proteomes" id="UP000195729"/>
    </source>
</evidence>